<proteinExistence type="predicted"/>
<gene>
    <name evidence="1" type="primary">impH</name>
    <name evidence="1" type="ORF">LT85_2335</name>
</gene>
<dbReference type="HOGENOM" id="CLU_048238_2_0_4"/>
<organism evidence="1 2">
    <name type="scientific">Collimonas arenae</name>
    <dbReference type="NCBI Taxonomy" id="279058"/>
    <lineage>
        <taxon>Bacteria</taxon>
        <taxon>Pseudomonadati</taxon>
        <taxon>Pseudomonadota</taxon>
        <taxon>Betaproteobacteria</taxon>
        <taxon>Burkholderiales</taxon>
        <taxon>Oxalobacteraceae</taxon>
        <taxon>Collimonas</taxon>
    </lineage>
</organism>
<accession>A0A0A1F9R9</accession>
<dbReference type="NCBIfam" id="TIGR03347">
    <property type="entry name" value="VI_chp_1"/>
    <property type="match status" value="1"/>
</dbReference>
<name>A0A0A1F9R9_9BURK</name>
<dbReference type="EMBL" id="CP009962">
    <property type="protein sequence ID" value="AIY41493.1"/>
    <property type="molecule type" value="Genomic_DNA"/>
</dbReference>
<dbReference type="Pfam" id="PF06996">
    <property type="entry name" value="T6SS_TssG"/>
    <property type="match status" value="1"/>
</dbReference>
<dbReference type="STRING" id="279058.LT85_2335"/>
<dbReference type="KEGG" id="care:LT85_2335"/>
<dbReference type="PANTHER" id="PTHR35564">
    <property type="match status" value="1"/>
</dbReference>
<dbReference type="OrthoDB" id="1523296at2"/>
<dbReference type="InterPro" id="IPR010732">
    <property type="entry name" value="T6SS_TssG-like"/>
</dbReference>
<protein>
    <submittedName>
        <fullName evidence="1">Uncharacterized protein ImpH/VasB</fullName>
    </submittedName>
</protein>
<dbReference type="PANTHER" id="PTHR35564:SF3">
    <property type="entry name" value="TYPE VI SECRETION SYSTEM BASEPLATE SUBUNIT TSSG"/>
    <property type="match status" value="1"/>
</dbReference>
<keyword evidence="2" id="KW-1185">Reference proteome</keyword>
<sequence>MIISEGLTRQHPLAVAALSPFMRELLGRAPRMNFFQFCQLLELHAPQQALLGSQDTPESEAVRFRPLPKVGFPGTEMAAVEFDDDRPQAPPSVRTTFLGLYGVNAAMPHHFIEDIVLRREGSEEVAAFLDMFNHRIATLFYRSWRKYRYPVGFRPGGEDEMSGYLLCLAGFGIGNAARKQGLSPARLLALLGLLTQRTRTADGLAGVISQILPGADVTVKEFHPIWVRLEHLQVLGTKTVDGVKPRGLGDGHVIGRGVMDRTQTVQVTIRPADAGQSNDILPGAILHQDLMNLLRVYLGYKVDAELRMEVSAMTAPQLTLGKAPDADGIPQARPRLAWTTLLKPASDRIVTISLGRYSGLAA</sequence>
<dbReference type="RefSeq" id="WP_052135097.1">
    <property type="nucleotide sequence ID" value="NZ_CP009962.1"/>
</dbReference>
<dbReference type="Proteomes" id="UP000030302">
    <property type="component" value="Chromosome"/>
</dbReference>
<evidence type="ECO:0000313" key="1">
    <source>
        <dbReference type="EMBL" id="AIY41493.1"/>
    </source>
</evidence>
<reference evidence="2" key="1">
    <citation type="journal article" date="2014" name="Soil Biol. Biochem.">
        <title>Structure and function of bacterial communities in ageing soils: Insights from the Mendocino ecological staircase.</title>
        <authorList>
            <person name="Uroz S."/>
            <person name="Tech J.J."/>
            <person name="Sawaya N.A."/>
            <person name="Frey-Klett P."/>
            <person name="Leveau J.H.J."/>
        </authorList>
    </citation>
    <scope>NUCLEOTIDE SEQUENCE [LARGE SCALE GENOMIC DNA]</scope>
    <source>
        <strain evidence="2">Cal35</strain>
    </source>
</reference>
<evidence type="ECO:0000313" key="2">
    <source>
        <dbReference type="Proteomes" id="UP000030302"/>
    </source>
</evidence>
<dbReference type="AlphaFoldDB" id="A0A0A1F9R9"/>